<dbReference type="PANTHER" id="PTHR43132">
    <property type="entry name" value="ARSENICAL RESISTANCE OPERON REPRESSOR ARSR-RELATED"/>
    <property type="match status" value="1"/>
</dbReference>
<evidence type="ECO:0000256" key="3">
    <source>
        <dbReference type="ARBA" id="ARBA00023163"/>
    </source>
</evidence>
<keyword evidence="3" id="KW-0804">Transcription</keyword>
<dbReference type="InterPro" id="IPR036390">
    <property type="entry name" value="WH_DNA-bd_sf"/>
</dbReference>
<feature type="domain" description="HTH arsR-type" evidence="4">
    <location>
        <begin position="41"/>
        <end position="136"/>
    </location>
</feature>
<dbReference type="InterPro" id="IPR011991">
    <property type="entry name" value="ArsR-like_HTH"/>
</dbReference>
<dbReference type="Pfam" id="PF01022">
    <property type="entry name" value="HTH_5"/>
    <property type="match status" value="1"/>
</dbReference>
<name>A0A831X8L9_9BACT</name>
<protein>
    <submittedName>
        <fullName evidence="5">Transcriptional regulator</fullName>
    </submittedName>
</protein>
<keyword evidence="1" id="KW-0805">Transcription regulation</keyword>
<dbReference type="PROSITE" id="PS50987">
    <property type="entry name" value="HTH_ARSR_2"/>
    <property type="match status" value="1"/>
</dbReference>
<dbReference type="PRINTS" id="PR00778">
    <property type="entry name" value="HTHARSR"/>
</dbReference>
<dbReference type="Gene3D" id="1.10.10.10">
    <property type="entry name" value="Winged helix-like DNA-binding domain superfamily/Winged helix DNA-binding domain"/>
    <property type="match status" value="1"/>
</dbReference>
<dbReference type="SUPFAM" id="SSF46785">
    <property type="entry name" value="Winged helix' DNA-binding domain"/>
    <property type="match status" value="1"/>
</dbReference>
<evidence type="ECO:0000259" key="4">
    <source>
        <dbReference type="PROSITE" id="PS50987"/>
    </source>
</evidence>
<dbReference type="PANTHER" id="PTHR43132:SF2">
    <property type="entry name" value="ARSENICAL RESISTANCE OPERON REPRESSOR ARSR-RELATED"/>
    <property type="match status" value="1"/>
</dbReference>
<organism evidence="5">
    <name type="scientific">Thermorudis peleae</name>
    <dbReference type="NCBI Taxonomy" id="1382356"/>
    <lineage>
        <taxon>Bacteria</taxon>
        <taxon>Pseudomonadati</taxon>
        <taxon>Thermomicrobiota</taxon>
        <taxon>Thermomicrobia</taxon>
        <taxon>Thermomicrobia incertae sedis</taxon>
        <taxon>Thermorudis</taxon>
    </lineage>
</organism>
<dbReference type="NCBIfam" id="NF033788">
    <property type="entry name" value="HTH_metalloreg"/>
    <property type="match status" value="1"/>
</dbReference>
<dbReference type="InterPro" id="IPR001845">
    <property type="entry name" value="HTH_ArsR_DNA-bd_dom"/>
</dbReference>
<evidence type="ECO:0000256" key="2">
    <source>
        <dbReference type="ARBA" id="ARBA00023125"/>
    </source>
</evidence>
<evidence type="ECO:0000313" key="5">
    <source>
        <dbReference type="EMBL" id="HEG91315.1"/>
    </source>
</evidence>
<dbReference type="GO" id="GO:0003700">
    <property type="term" value="F:DNA-binding transcription factor activity"/>
    <property type="evidence" value="ECO:0007669"/>
    <property type="project" value="InterPro"/>
</dbReference>
<gene>
    <name evidence="5" type="ORF">ENP34_07725</name>
</gene>
<evidence type="ECO:0000256" key="1">
    <source>
        <dbReference type="ARBA" id="ARBA00023015"/>
    </source>
</evidence>
<dbReference type="InterPro" id="IPR051011">
    <property type="entry name" value="Metal_resp_trans_reg"/>
</dbReference>
<proteinExistence type="predicted"/>
<dbReference type="CDD" id="cd00090">
    <property type="entry name" value="HTH_ARSR"/>
    <property type="match status" value="1"/>
</dbReference>
<dbReference type="EMBL" id="DSIY01000188">
    <property type="protein sequence ID" value="HEG91315.1"/>
    <property type="molecule type" value="Genomic_DNA"/>
</dbReference>
<comment type="caution">
    <text evidence="5">The sequence shown here is derived from an EMBL/GenBank/DDBJ whole genome shotgun (WGS) entry which is preliminary data.</text>
</comment>
<keyword evidence="2" id="KW-0238">DNA-binding</keyword>
<dbReference type="AlphaFoldDB" id="A0A831X8L9"/>
<accession>A0A831X8L9</accession>
<dbReference type="GO" id="GO:0003677">
    <property type="term" value="F:DNA binding"/>
    <property type="evidence" value="ECO:0007669"/>
    <property type="project" value="UniProtKB-KW"/>
</dbReference>
<dbReference type="InterPro" id="IPR036388">
    <property type="entry name" value="WH-like_DNA-bd_sf"/>
</dbReference>
<dbReference type="SMART" id="SM00418">
    <property type="entry name" value="HTH_ARSR"/>
    <property type="match status" value="1"/>
</dbReference>
<sequence length="145" mass="16479">MGTHEERELTTGEAWPGSEVNQAAVHPRLGRRFARRVEPPEARRQAELLAKYFRGLTDVTRLRILDLLIREGELNVSELVERLGQPQGRVSSHLACLRDCGYVSARREGKFVYYRVADQRVPLLLALARDMLADHAEAIIACTRM</sequence>
<reference evidence="5" key="1">
    <citation type="journal article" date="2020" name="mSystems">
        <title>Genome- and Community-Level Interaction Insights into Carbon Utilization and Element Cycling Functions of Hydrothermarchaeota in Hydrothermal Sediment.</title>
        <authorList>
            <person name="Zhou Z."/>
            <person name="Liu Y."/>
            <person name="Xu W."/>
            <person name="Pan J."/>
            <person name="Luo Z.H."/>
            <person name="Li M."/>
        </authorList>
    </citation>
    <scope>NUCLEOTIDE SEQUENCE [LARGE SCALE GENOMIC DNA]</scope>
    <source>
        <strain evidence="5">SpSt-210</strain>
    </source>
</reference>